<dbReference type="Proteomes" id="UP000007842">
    <property type="component" value="Chromosome"/>
</dbReference>
<dbReference type="HOGENOM" id="CLU_1348275_0_0_11"/>
<protein>
    <recommendedName>
        <fullName evidence="1">N-acetyltransferase domain-containing protein</fullName>
    </recommendedName>
</protein>
<dbReference type="InterPro" id="IPR000182">
    <property type="entry name" value="GNAT_dom"/>
</dbReference>
<dbReference type="STRING" id="1003195.SCATT_49820"/>
<proteinExistence type="predicted"/>
<dbReference type="Gene3D" id="3.40.630.30">
    <property type="match status" value="1"/>
</dbReference>
<reference evidence="3" key="1">
    <citation type="submission" date="2011-12" db="EMBL/GenBank/DDBJ databases">
        <title>Complete genome sequence of Streptomyces cattleya strain DSM 46488.</title>
        <authorList>
            <person name="Ou H.-Y."/>
            <person name="Li P."/>
            <person name="Zhao C."/>
            <person name="O'Hagan D."/>
            <person name="Deng Z."/>
        </authorList>
    </citation>
    <scope>NUCLEOTIDE SEQUENCE [LARGE SCALE GENOMIC DNA]</scope>
    <source>
        <strain evidence="3">ATCC 35852 / DSM 46488 / JCM 4925 / NBRC 14057 / NRRL 8057</strain>
    </source>
</reference>
<feature type="domain" description="N-acetyltransferase" evidence="1">
    <location>
        <begin position="41"/>
        <end position="183"/>
    </location>
</feature>
<dbReference type="Pfam" id="PF00583">
    <property type="entry name" value="Acetyltransf_1"/>
    <property type="match status" value="1"/>
</dbReference>
<dbReference type="OrthoDB" id="9812289at2"/>
<dbReference type="SUPFAM" id="SSF55729">
    <property type="entry name" value="Acyl-CoA N-acyltransferases (Nat)"/>
    <property type="match status" value="1"/>
</dbReference>
<dbReference type="PROSITE" id="PS51186">
    <property type="entry name" value="GNAT"/>
    <property type="match status" value="1"/>
</dbReference>
<dbReference type="EMBL" id="CP003219">
    <property type="protein sequence ID" value="AEW97353.1"/>
    <property type="molecule type" value="Genomic_DNA"/>
</dbReference>
<dbReference type="InterPro" id="IPR016181">
    <property type="entry name" value="Acyl_CoA_acyltransferase"/>
</dbReference>
<dbReference type="GO" id="GO:0016747">
    <property type="term" value="F:acyltransferase activity, transferring groups other than amino-acyl groups"/>
    <property type="evidence" value="ECO:0007669"/>
    <property type="project" value="InterPro"/>
</dbReference>
<dbReference type="eggNOG" id="ENOG50321HR">
    <property type="taxonomic scope" value="Bacteria"/>
</dbReference>
<gene>
    <name evidence="2" type="ordered locus">SCATT_49820</name>
</gene>
<sequence length="203" mass="23382">MNAMSSPAVPSFETIDDIRRRFFPVRLPGAGSGVGRCVDEATFREAVGQIYASVFPDRDAYPYQPKSQELVAEYRSLHQERILIEDADGKLMGWLKGRMADPDTFYLGTSGMLPEYRTQRIAALCYAKLLEYLRALGYERVTSEHHPSNRTAMIFQLKHGFSIEGMSLDERWGPMVKMVRFFDQDRQAEFDRRFGFEQYPKGI</sequence>
<dbReference type="PATRIC" id="fig|1003195.11.peg.6414"/>
<evidence type="ECO:0000313" key="3">
    <source>
        <dbReference type="Proteomes" id="UP000007842"/>
    </source>
</evidence>
<dbReference type="AlphaFoldDB" id="F8K0E8"/>
<dbReference type="KEGG" id="scy:SCATT_49820"/>
<organism evidence="2 3">
    <name type="scientific">Streptantibioticus cattleyicolor (strain ATCC 35852 / DSM 46488 / JCM 4925 / NBRC 14057 / NRRL 8057)</name>
    <name type="common">Streptomyces cattleya</name>
    <dbReference type="NCBI Taxonomy" id="1003195"/>
    <lineage>
        <taxon>Bacteria</taxon>
        <taxon>Bacillati</taxon>
        <taxon>Actinomycetota</taxon>
        <taxon>Actinomycetes</taxon>
        <taxon>Kitasatosporales</taxon>
        <taxon>Streptomycetaceae</taxon>
        <taxon>Streptantibioticus</taxon>
    </lineage>
</organism>
<accession>G8X0W4</accession>
<evidence type="ECO:0000259" key="1">
    <source>
        <dbReference type="PROSITE" id="PS51186"/>
    </source>
</evidence>
<keyword evidence="3" id="KW-1185">Reference proteome</keyword>
<accession>F8K0E8</accession>
<evidence type="ECO:0000313" key="2">
    <source>
        <dbReference type="EMBL" id="AEW97353.1"/>
    </source>
</evidence>
<name>F8K0E8_STREN</name>
<dbReference type="KEGG" id="sct:SCAT_4987"/>